<dbReference type="Proteomes" id="UP000054558">
    <property type="component" value="Unassembled WGS sequence"/>
</dbReference>
<dbReference type="GO" id="GO:0005737">
    <property type="term" value="C:cytoplasm"/>
    <property type="evidence" value="ECO:0000318"/>
    <property type="project" value="GO_Central"/>
</dbReference>
<accession>A0A1Y1IMH6</accession>
<dbReference type="OMA" id="PLDSQWV"/>
<dbReference type="CDD" id="cd00200">
    <property type="entry name" value="WD40"/>
    <property type="match status" value="1"/>
</dbReference>
<feature type="repeat" description="WD" evidence="5">
    <location>
        <begin position="237"/>
        <end position="278"/>
    </location>
</feature>
<dbReference type="InterPro" id="IPR001632">
    <property type="entry name" value="WD40_G-protein_beta-like"/>
</dbReference>
<dbReference type="PRINTS" id="PR00319">
    <property type="entry name" value="GPROTEINB"/>
</dbReference>
<feature type="repeat" description="WD" evidence="5">
    <location>
        <begin position="193"/>
        <end position="226"/>
    </location>
</feature>
<feature type="repeat" description="WD" evidence="5">
    <location>
        <begin position="56"/>
        <end position="95"/>
    </location>
</feature>
<comment type="similarity">
    <text evidence="1">Belongs to the WD repeat G protein beta family.</text>
</comment>
<sequence>MADDITTRYREARARVKETRERLLITRRQIADQTIDKVAGGRVVPARINFQLVRTLTGHSAKIYALSWAGDRIVTASQDGRLIVWNAMTGAKTHAIKLVCQWVMTCGLSPSGQFVASGGLDNVASIFNLKNKRADKDGHIPPSRMLAGHKGYISCARFVDDGSILTSSGDQTCILWDINRNTRVKTFGGPDDPSAHQQDVMSVCLQPRSADVFVSGSCDATAKLWDAREPGGAIRTFVGHTADINAVQFLSDGFTFGSGSDDGSCRLFDIRTGHQLITFADNNPALQHADYPMCVTSIAFSASGRILLAGYSNNLCYAWDAATGQIAANIKNHSGRVSCIGTSADGYAMATGSWDNNLRIFAPSHAPMPRAGA</sequence>
<dbReference type="InterPro" id="IPR016346">
    <property type="entry name" value="G-protein_beta_1-5"/>
</dbReference>
<feature type="repeat" description="WD" evidence="5">
    <location>
        <begin position="330"/>
        <end position="361"/>
    </location>
</feature>
<feature type="repeat" description="WD" evidence="5">
    <location>
        <begin position="146"/>
        <end position="186"/>
    </location>
</feature>
<evidence type="ECO:0000256" key="3">
    <source>
        <dbReference type="ARBA" id="ARBA00022737"/>
    </source>
</evidence>
<dbReference type="PROSITE" id="PS00678">
    <property type="entry name" value="WD_REPEATS_1"/>
    <property type="match status" value="1"/>
</dbReference>
<dbReference type="GO" id="GO:0005834">
    <property type="term" value="C:heterotrimeric G-protein complex"/>
    <property type="evidence" value="ECO:0000318"/>
    <property type="project" value="GO_Central"/>
</dbReference>
<gene>
    <name evidence="7" type="ORF">KFL_008660040</name>
</gene>
<dbReference type="InterPro" id="IPR036322">
    <property type="entry name" value="WD40_repeat_dom_sf"/>
</dbReference>
<reference evidence="7 8" key="1">
    <citation type="journal article" date="2014" name="Nat. Commun.">
        <title>Klebsormidium flaccidum genome reveals primary factors for plant terrestrial adaptation.</title>
        <authorList>
            <person name="Hori K."/>
            <person name="Maruyama F."/>
            <person name="Fujisawa T."/>
            <person name="Togashi T."/>
            <person name="Yamamoto N."/>
            <person name="Seo M."/>
            <person name="Sato S."/>
            <person name="Yamada T."/>
            <person name="Mori H."/>
            <person name="Tajima N."/>
            <person name="Moriyama T."/>
            <person name="Ikeuchi M."/>
            <person name="Watanabe M."/>
            <person name="Wada H."/>
            <person name="Kobayashi K."/>
            <person name="Saito M."/>
            <person name="Masuda T."/>
            <person name="Sasaki-Sekimoto Y."/>
            <person name="Mashiguchi K."/>
            <person name="Awai K."/>
            <person name="Shimojima M."/>
            <person name="Masuda S."/>
            <person name="Iwai M."/>
            <person name="Nobusawa T."/>
            <person name="Narise T."/>
            <person name="Kondo S."/>
            <person name="Saito H."/>
            <person name="Sato R."/>
            <person name="Murakawa M."/>
            <person name="Ihara Y."/>
            <person name="Oshima-Yamada Y."/>
            <person name="Ohtaka K."/>
            <person name="Satoh M."/>
            <person name="Sonobe K."/>
            <person name="Ishii M."/>
            <person name="Ohtani R."/>
            <person name="Kanamori-Sato M."/>
            <person name="Honoki R."/>
            <person name="Miyazaki D."/>
            <person name="Mochizuki H."/>
            <person name="Umetsu J."/>
            <person name="Higashi K."/>
            <person name="Shibata D."/>
            <person name="Kamiya Y."/>
            <person name="Sato N."/>
            <person name="Nakamura Y."/>
            <person name="Tabata S."/>
            <person name="Ida S."/>
            <person name="Kurokawa K."/>
            <person name="Ohta H."/>
        </authorList>
    </citation>
    <scope>NUCLEOTIDE SEQUENCE [LARGE SCALE GENOMIC DNA]</scope>
    <source>
        <strain evidence="7 8">NIES-2285</strain>
    </source>
</reference>
<dbReference type="InterPro" id="IPR001680">
    <property type="entry name" value="WD40_rpt"/>
</dbReference>
<dbReference type="STRING" id="105231.A0A1Y1IMH6"/>
<keyword evidence="6" id="KW-0175">Coiled coil</keyword>
<keyword evidence="3" id="KW-0677">Repeat</keyword>
<dbReference type="InterPro" id="IPR019775">
    <property type="entry name" value="WD40_repeat_CS"/>
</dbReference>
<dbReference type="OrthoDB" id="10255630at2759"/>
<dbReference type="InterPro" id="IPR015943">
    <property type="entry name" value="WD40/YVTN_repeat-like_dom_sf"/>
</dbReference>
<dbReference type="PRINTS" id="PR00320">
    <property type="entry name" value="GPROTEINBRPT"/>
</dbReference>
<dbReference type="PROSITE" id="PS50294">
    <property type="entry name" value="WD_REPEATS_REGION"/>
    <property type="match status" value="3"/>
</dbReference>
<dbReference type="GO" id="GO:0030159">
    <property type="term" value="F:signaling receptor complex adaptor activity"/>
    <property type="evidence" value="ECO:0000318"/>
    <property type="project" value="GO_Central"/>
</dbReference>
<keyword evidence="4" id="KW-0807">Transducer</keyword>
<dbReference type="GO" id="GO:0007186">
    <property type="term" value="P:G protein-coupled receptor signaling pathway"/>
    <property type="evidence" value="ECO:0000318"/>
    <property type="project" value="GO_Central"/>
</dbReference>
<evidence type="ECO:0000256" key="1">
    <source>
        <dbReference type="ARBA" id="ARBA00009768"/>
    </source>
</evidence>
<protein>
    <submittedName>
        <fullName evidence="7">G protein beta subunit</fullName>
    </submittedName>
</protein>
<dbReference type="PROSITE" id="PS50082">
    <property type="entry name" value="WD_REPEATS_2"/>
    <property type="match status" value="5"/>
</dbReference>
<dbReference type="Gene3D" id="2.130.10.10">
    <property type="entry name" value="YVTN repeat-like/Quinoprotein amine dehydrogenase"/>
    <property type="match status" value="1"/>
</dbReference>
<evidence type="ECO:0000256" key="2">
    <source>
        <dbReference type="ARBA" id="ARBA00022574"/>
    </source>
</evidence>
<dbReference type="SMART" id="SM00320">
    <property type="entry name" value="WD40"/>
    <property type="match status" value="7"/>
</dbReference>
<dbReference type="SUPFAM" id="SSF50978">
    <property type="entry name" value="WD40 repeat-like"/>
    <property type="match status" value="1"/>
</dbReference>
<keyword evidence="2 5" id="KW-0853">WD repeat</keyword>
<dbReference type="PANTHER" id="PTHR19850">
    <property type="entry name" value="GUANINE NUCLEOTIDE-BINDING PROTEIN BETA G PROTEIN BETA"/>
    <property type="match status" value="1"/>
</dbReference>
<evidence type="ECO:0000256" key="6">
    <source>
        <dbReference type="SAM" id="Coils"/>
    </source>
</evidence>
<evidence type="ECO:0000256" key="5">
    <source>
        <dbReference type="PROSITE-ProRule" id="PRU00221"/>
    </source>
</evidence>
<organism evidence="7 8">
    <name type="scientific">Klebsormidium nitens</name>
    <name type="common">Green alga</name>
    <name type="synonym">Ulothrix nitens</name>
    <dbReference type="NCBI Taxonomy" id="105231"/>
    <lineage>
        <taxon>Eukaryota</taxon>
        <taxon>Viridiplantae</taxon>
        <taxon>Streptophyta</taxon>
        <taxon>Klebsormidiophyceae</taxon>
        <taxon>Klebsormidiales</taxon>
        <taxon>Klebsormidiaceae</taxon>
        <taxon>Klebsormidium</taxon>
    </lineage>
</organism>
<proteinExistence type="inferred from homology"/>
<dbReference type="EMBL" id="DF237815">
    <property type="protein sequence ID" value="GAQ91843.1"/>
    <property type="molecule type" value="Genomic_DNA"/>
</dbReference>
<name>A0A1Y1IMH6_KLENI</name>
<dbReference type="AlphaFoldDB" id="A0A1Y1IMH6"/>
<dbReference type="InterPro" id="IPR020472">
    <property type="entry name" value="WD40_PAC1"/>
</dbReference>
<dbReference type="Pfam" id="PF25391">
    <property type="entry name" value="WD40_Gbeta"/>
    <property type="match status" value="1"/>
</dbReference>
<evidence type="ECO:0000313" key="7">
    <source>
        <dbReference type="EMBL" id="GAQ91843.1"/>
    </source>
</evidence>
<dbReference type="PIRSF" id="PIRSF002394">
    <property type="entry name" value="GN-bd_beta"/>
    <property type="match status" value="1"/>
</dbReference>
<feature type="coiled-coil region" evidence="6">
    <location>
        <begin position="2"/>
        <end position="29"/>
    </location>
</feature>
<keyword evidence="8" id="KW-1185">Reference proteome</keyword>
<evidence type="ECO:0000313" key="8">
    <source>
        <dbReference type="Proteomes" id="UP000054558"/>
    </source>
</evidence>
<evidence type="ECO:0000256" key="4">
    <source>
        <dbReference type="ARBA" id="ARBA00023224"/>
    </source>
</evidence>